<evidence type="ECO:0000313" key="3">
    <source>
        <dbReference type="Proteomes" id="UP001210211"/>
    </source>
</evidence>
<dbReference type="Proteomes" id="UP001210211">
    <property type="component" value="Unassembled WGS sequence"/>
</dbReference>
<evidence type="ECO:0000256" key="1">
    <source>
        <dbReference type="SAM" id="MobiDB-lite"/>
    </source>
</evidence>
<feature type="compositionally biased region" description="Basic and acidic residues" evidence="1">
    <location>
        <begin position="125"/>
        <end position="134"/>
    </location>
</feature>
<dbReference type="AlphaFoldDB" id="A0AAD5Z7N0"/>
<accession>A0AAD5Z7N0</accession>
<feature type="compositionally biased region" description="Basic and acidic residues" evidence="1">
    <location>
        <begin position="1"/>
        <end position="11"/>
    </location>
</feature>
<dbReference type="EMBL" id="JAMRDG010000002">
    <property type="protein sequence ID" value="KAJ3688403.1"/>
    <property type="molecule type" value="Genomic_DNA"/>
</dbReference>
<feature type="compositionally biased region" description="Polar residues" evidence="1">
    <location>
        <begin position="12"/>
        <end position="21"/>
    </location>
</feature>
<reference evidence="2 3" key="1">
    <citation type="journal article" date="2022" name="Cell">
        <title>Repeat-based holocentromeres influence genome architecture and karyotype evolution.</title>
        <authorList>
            <person name="Hofstatter P.G."/>
            <person name="Thangavel G."/>
            <person name="Lux T."/>
            <person name="Neumann P."/>
            <person name="Vondrak T."/>
            <person name="Novak P."/>
            <person name="Zhang M."/>
            <person name="Costa L."/>
            <person name="Castellani M."/>
            <person name="Scott A."/>
            <person name="Toegelov H."/>
            <person name="Fuchs J."/>
            <person name="Mata-Sucre Y."/>
            <person name="Dias Y."/>
            <person name="Vanzela A.L.L."/>
            <person name="Huettel B."/>
            <person name="Almeida C.C.S."/>
            <person name="Simkova H."/>
            <person name="Souza G."/>
            <person name="Pedrosa-Harand A."/>
            <person name="Macas J."/>
            <person name="Mayer K.F.X."/>
            <person name="Houben A."/>
            <person name="Marques A."/>
        </authorList>
    </citation>
    <scope>NUCLEOTIDE SEQUENCE [LARGE SCALE GENOMIC DNA]</scope>
    <source>
        <strain evidence="2">RhyTen1mFocal</strain>
    </source>
</reference>
<feature type="region of interest" description="Disordered" evidence="1">
    <location>
        <begin position="88"/>
        <end position="149"/>
    </location>
</feature>
<keyword evidence="3" id="KW-1185">Reference proteome</keyword>
<feature type="region of interest" description="Disordered" evidence="1">
    <location>
        <begin position="1"/>
        <end position="27"/>
    </location>
</feature>
<evidence type="ECO:0000313" key="2">
    <source>
        <dbReference type="EMBL" id="KAJ3688403.1"/>
    </source>
</evidence>
<feature type="compositionally biased region" description="Basic and acidic residues" evidence="1">
    <location>
        <begin position="98"/>
        <end position="107"/>
    </location>
</feature>
<gene>
    <name evidence="2" type="ORF">LUZ61_017567</name>
</gene>
<name>A0AAD5Z7N0_9POAL</name>
<comment type="caution">
    <text evidence="2">The sequence shown here is derived from an EMBL/GenBank/DDBJ whole genome shotgun (WGS) entry which is preliminary data.</text>
</comment>
<sequence length="149" mass="16761">MDRTKEQRDETNVVSDATQETTIDKKLSDIEDKGERMADEYNKAYYAAFYASCYENAKLQEATTRQAEQQDVFGLSVLDDLSGTTETSSHLQLGMKSRRGDNVNNHDDEWEDAQPAGNAGTSYKLAEDLNMEAKESEEEEGDSINREEG</sequence>
<protein>
    <submittedName>
        <fullName evidence="2">Uncharacterized protein</fullName>
    </submittedName>
</protein>
<organism evidence="2 3">
    <name type="scientific">Rhynchospora tenuis</name>
    <dbReference type="NCBI Taxonomy" id="198213"/>
    <lineage>
        <taxon>Eukaryota</taxon>
        <taxon>Viridiplantae</taxon>
        <taxon>Streptophyta</taxon>
        <taxon>Embryophyta</taxon>
        <taxon>Tracheophyta</taxon>
        <taxon>Spermatophyta</taxon>
        <taxon>Magnoliopsida</taxon>
        <taxon>Liliopsida</taxon>
        <taxon>Poales</taxon>
        <taxon>Cyperaceae</taxon>
        <taxon>Cyperoideae</taxon>
        <taxon>Rhynchosporeae</taxon>
        <taxon>Rhynchospora</taxon>
    </lineage>
</organism>
<proteinExistence type="predicted"/>